<name>C0QHM7_DESAH</name>
<dbReference type="SUPFAM" id="SSF56281">
    <property type="entry name" value="Metallo-hydrolase/oxidoreductase"/>
    <property type="match status" value="1"/>
</dbReference>
<dbReference type="eggNOG" id="COG1235">
    <property type="taxonomic scope" value="Bacteria"/>
</dbReference>
<dbReference type="InterPro" id="IPR052533">
    <property type="entry name" value="WalJ/YycJ-like"/>
</dbReference>
<dbReference type="Pfam" id="PF12706">
    <property type="entry name" value="Lactamase_B_2"/>
    <property type="match status" value="1"/>
</dbReference>
<dbReference type="HOGENOM" id="CLU_073253_0_0_7"/>
<dbReference type="PANTHER" id="PTHR47619:SF1">
    <property type="entry name" value="EXODEOXYRIBONUCLEASE WALJ"/>
    <property type="match status" value="1"/>
</dbReference>
<gene>
    <name evidence="2" type="ordered locus">HRM2_04710</name>
</gene>
<dbReference type="EMBL" id="CP001087">
    <property type="protein sequence ID" value="ACN13585.1"/>
    <property type="molecule type" value="Genomic_DNA"/>
</dbReference>
<dbReference type="InterPro" id="IPR036866">
    <property type="entry name" value="RibonucZ/Hydroxyglut_hydro"/>
</dbReference>
<dbReference type="STRING" id="177437.HRM2_04710"/>
<dbReference type="AlphaFoldDB" id="C0QHM7"/>
<organism evidence="2 3">
    <name type="scientific">Desulforapulum autotrophicum (strain ATCC 43914 / DSM 3382 / VKM B-1955 / HRM2)</name>
    <name type="common">Desulfobacterium autotrophicum</name>
    <dbReference type="NCBI Taxonomy" id="177437"/>
    <lineage>
        <taxon>Bacteria</taxon>
        <taxon>Pseudomonadati</taxon>
        <taxon>Thermodesulfobacteriota</taxon>
        <taxon>Desulfobacteria</taxon>
        <taxon>Desulfobacterales</taxon>
        <taxon>Desulfobacteraceae</taxon>
        <taxon>Desulforapulum</taxon>
    </lineage>
</organism>
<evidence type="ECO:0000259" key="1">
    <source>
        <dbReference type="SMART" id="SM00849"/>
    </source>
</evidence>
<protein>
    <recommendedName>
        <fullName evidence="1">Metallo-beta-lactamase domain-containing protein</fullName>
    </recommendedName>
</protein>
<accession>C0QHM7</accession>
<dbReference type="KEGG" id="dat:HRM2_04710"/>
<dbReference type="Proteomes" id="UP000000442">
    <property type="component" value="Chromosome"/>
</dbReference>
<dbReference type="PANTHER" id="PTHR47619">
    <property type="entry name" value="METALLO-HYDROLASE YYCJ-RELATED"/>
    <property type="match status" value="1"/>
</dbReference>
<dbReference type="SMART" id="SM00849">
    <property type="entry name" value="Lactamase_B"/>
    <property type="match status" value="1"/>
</dbReference>
<keyword evidence="3" id="KW-1185">Reference proteome</keyword>
<proteinExistence type="predicted"/>
<evidence type="ECO:0000313" key="3">
    <source>
        <dbReference type="Proteomes" id="UP000000442"/>
    </source>
</evidence>
<sequence length="238" mass="25870">MSGGSTSILVDAGLSGVELERRMGSRNLLPEDLSAVVVTHEHTDHIQAAGVLSRRYNLPIYINSKTYAAAAKKLGRVDRITLFECGSAFHINDLEITPFSISHDAVDPLGMTVEFDRVKLGIATDLGIATHLVKQHLHDCSLLYVEANHDPGMLDQGPYPWYLKQRVKGRTGHLSNQEAASLVAEVRTQALAHVILAHLSEQNNTPEKALQAMHQALNASCVTVEVARPDMPGALISV</sequence>
<feature type="domain" description="Metallo-beta-lactamase" evidence="1">
    <location>
        <begin position="4"/>
        <end position="173"/>
    </location>
</feature>
<dbReference type="Gene3D" id="3.60.15.10">
    <property type="entry name" value="Ribonuclease Z/Hydroxyacylglutathione hydrolase-like"/>
    <property type="match status" value="1"/>
</dbReference>
<evidence type="ECO:0000313" key="2">
    <source>
        <dbReference type="EMBL" id="ACN13585.1"/>
    </source>
</evidence>
<reference evidence="2 3" key="1">
    <citation type="journal article" date="2009" name="Environ. Microbiol.">
        <title>Genome sequence of Desulfobacterium autotrophicum HRM2, a marine sulfate reducer oxidizing organic carbon completely to carbon dioxide.</title>
        <authorList>
            <person name="Strittmatter A.W."/>
            <person name="Liesegang H."/>
            <person name="Rabus R."/>
            <person name="Decker I."/>
            <person name="Amann J."/>
            <person name="Andres S."/>
            <person name="Henne A."/>
            <person name="Fricke W.F."/>
            <person name="Martinez-Arias R."/>
            <person name="Bartels D."/>
            <person name="Goesmann A."/>
            <person name="Krause L."/>
            <person name="Puehler A."/>
            <person name="Klenk H.P."/>
            <person name="Richter M."/>
            <person name="Schuler M."/>
            <person name="Gloeckner F.O."/>
            <person name="Meyerdierks A."/>
            <person name="Gottschalk G."/>
            <person name="Amann R."/>
        </authorList>
    </citation>
    <scope>NUCLEOTIDE SEQUENCE [LARGE SCALE GENOMIC DNA]</scope>
    <source>
        <strain evidence="3">ATCC 43914 / DSM 3382 / HRM2</strain>
    </source>
</reference>
<dbReference type="InterPro" id="IPR001279">
    <property type="entry name" value="Metallo-B-lactamas"/>
</dbReference>